<protein>
    <submittedName>
        <fullName evidence="3">Uncharacterized protein</fullName>
    </submittedName>
</protein>
<sequence>MGIPLPDIGHRNKVKVGKKVRIKPFLEKYEGEQQLHLSLRTEGDNFSEVGISPQLALQRAIEADTSVDLVVKQELLNPDPLVKAVQQAFLSNAKGDSYLRGDLRLPAGGNVYISVSSGLLDRSLRIMDTFIKAMRQRGHDFTLEGEYYKVVVSGEAIGMVLTEMQNRIAAYDSWQSSLLKANGNLMFKFEEYYISTICKDGKEQKLEQRLSRIISRLELAERLKKEREENEKRWAKMREEERIRKEFEERKKLEIKSFQQLVKAASRWKEAQVIREYINQKEQKARDANSLNEEMTAWLSWARRKVDWYDPFVDTGDEWLRDILPDKIMKEDVAKNTNPWFDQNNSEQKDDGWPLKPWYVNS</sequence>
<dbReference type="AlphaFoldDB" id="A0AAU8FND6"/>
<dbReference type="RefSeq" id="WP_353720761.1">
    <property type="nucleotide sequence ID" value="NZ_CP159289.1"/>
</dbReference>
<organism evidence="3">
    <name type="scientific">Dyadobacter sp. 676</name>
    <dbReference type="NCBI Taxonomy" id="3088362"/>
    <lineage>
        <taxon>Bacteria</taxon>
        <taxon>Pseudomonadati</taxon>
        <taxon>Bacteroidota</taxon>
        <taxon>Cytophagia</taxon>
        <taxon>Cytophagales</taxon>
        <taxon>Spirosomataceae</taxon>
        <taxon>Dyadobacter</taxon>
    </lineage>
</organism>
<dbReference type="EMBL" id="CP159289">
    <property type="protein sequence ID" value="XCH25461.1"/>
    <property type="molecule type" value="Genomic_DNA"/>
</dbReference>
<keyword evidence="1" id="KW-0175">Coiled coil</keyword>
<evidence type="ECO:0000313" key="3">
    <source>
        <dbReference type="EMBL" id="XCH25461.1"/>
    </source>
</evidence>
<feature type="region of interest" description="Disordered" evidence="2">
    <location>
        <begin position="339"/>
        <end position="362"/>
    </location>
</feature>
<reference evidence="3" key="1">
    <citation type="submission" date="2024-06" db="EMBL/GenBank/DDBJ databases">
        <title>Sequencing and assembly of the genome of Dyadobacter sp. strain 676, a symbiont of Cyamopsis tetragonoloba.</title>
        <authorList>
            <person name="Guro P."/>
            <person name="Sazanova A."/>
            <person name="Kuznetsova I."/>
            <person name="Belimov A."/>
            <person name="Safronova V."/>
        </authorList>
    </citation>
    <scope>NUCLEOTIDE SEQUENCE</scope>
    <source>
        <strain evidence="3">676</strain>
    </source>
</reference>
<feature type="coiled-coil region" evidence="1">
    <location>
        <begin position="203"/>
        <end position="294"/>
    </location>
</feature>
<proteinExistence type="predicted"/>
<evidence type="ECO:0000256" key="1">
    <source>
        <dbReference type="SAM" id="Coils"/>
    </source>
</evidence>
<name>A0AAU8FND6_9BACT</name>
<evidence type="ECO:0000256" key="2">
    <source>
        <dbReference type="SAM" id="MobiDB-lite"/>
    </source>
</evidence>
<gene>
    <name evidence="3" type="ORF">ABV298_03235</name>
</gene>
<accession>A0AAU8FND6</accession>